<feature type="transmembrane region" description="Helical" evidence="6">
    <location>
        <begin position="215"/>
        <end position="235"/>
    </location>
</feature>
<evidence type="ECO:0000256" key="4">
    <source>
        <dbReference type="ARBA" id="ARBA00022989"/>
    </source>
</evidence>
<dbReference type="AlphaFoldDB" id="C5BIA0"/>
<evidence type="ECO:0000256" key="6">
    <source>
        <dbReference type="SAM" id="Phobius"/>
    </source>
</evidence>
<proteinExistence type="predicted"/>
<feature type="transmembrane region" description="Helical" evidence="6">
    <location>
        <begin position="247"/>
        <end position="280"/>
    </location>
</feature>
<evidence type="ECO:0000313" key="7">
    <source>
        <dbReference type="EMBL" id="ACR13013.1"/>
    </source>
</evidence>
<sequence>MIVLAKASSVSHMRNKIPWGTLKKVASGLFFLLVAYLLVTKARELEWHKIWSTFRETDPATLWLATGIGMACYLAYASYDLIGRKLFDVQIPAYKTMLAAWISYACNLNLGAIIGSVALRYRLYSRLGVKASTVTKIMGVSVFSNWTGYLMLAGGLFVTGAFTPPESWAVGDIGFRVLGAVFLALVAGYVGVCAFANQRTYRLRDREFTLPQLKIVAWQLATAAVHWTLMATVIYQFFHGELDFATVYIALLVSCVAGAVSHVPGGLGVLEAVFVALLAGELPRHEILAGVFAYRCVFYLVPLALTLPLYGIFETVLAKKSDPSTTP</sequence>
<organism evidence="7 8">
    <name type="scientific">Teredinibacter turnerae (strain ATCC 39867 / T7901)</name>
    <dbReference type="NCBI Taxonomy" id="377629"/>
    <lineage>
        <taxon>Bacteria</taxon>
        <taxon>Pseudomonadati</taxon>
        <taxon>Pseudomonadota</taxon>
        <taxon>Gammaproteobacteria</taxon>
        <taxon>Cellvibrionales</taxon>
        <taxon>Cellvibrionaceae</taxon>
        <taxon>Teredinibacter</taxon>
    </lineage>
</organism>
<evidence type="ECO:0000256" key="1">
    <source>
        <dbReference type="ARBA" id="ARBA00004651"/>
    </source>
</evidence>
<comment type="subcellular location">
    <subcellularLocation>
        <location evidence="1">Cell membrane</location>
        <topology evidence="1">Multi-pass membrane protein</topology>
    </subcellularLocation>
</comment>
<accession>C5BIA0</accession>
<feature type="transmembrane region" description="Helical" evidence="6">
    <location>
        <begin position="292"/>
        <end position="313"/>
    </location>
</feature>
<evidence type="ECO:0000256" key="3">
    <source>
        <dbReference type="ARBA" id="ARBA00022692"/>
    </source>
</evidence>
<keyword evidence="5 6" id="KW-0472">Membrane</keyword>
<keyword evidence="2" id="KW-1003">Cell membrane</keyword>
<dbReference type="InterPro" id="IPR022791">
    <property type="entry name" value="L-PG_synthase/AglD"/>
</dbReference>
<dbReference type="RefSeq" id="WP_015819126.1">
    <property type="nucleotide sequence ID" value="NC_012997.1"/>
</dbReference>
<evidence type="ECO:0000256" key="5">
    <source>
        <dbReference type="ARBA" id="ARBA00023136"/>
    </source>
</evidence>
<dbReference type="eggNOG" id="COG0392">
    <property type="taxonomic scope" value="Bacteria"/>
</dbReference>
<dbReference type="STRING" id="377629.TERTU_4280"/>
<gene>
    <name evidence="7" type="ordered locus">TERTU_4280</name>
</gene>
<feature type="transmembrane region" description="Helical" evidence="6">
    <location>
        <begin position="99"/>
        <end position="119"/>
    </location>
</feature>
<keyword evidence="4 6" id="KW-1133">Transmembrane helix</keyword>
<dbReference type="PANTHER" id="PTHR39087">
    <property type="entry name" value="UPF0104 MEMBRANE PROTEIN MJ1595"/>
    <property type="match status" value="1"/>
</dbReference>
<reference evidence="7 8" key="1">
    <citation type="journal article" date="2009" name="PLoS ONE">
        <title>The complete genome of Teredinibacter turnerae T7901: an intracellular endosymbiont of marine wood-boring bivalves (shipworms).</title>
        <authorList>
            <person name="Yang J.C."/>
            <person name="Madupu R."/>
            <person name="Durkin A.S."/>
            <person name="Ekborg N.A."/>
            <person name="Pedamallu C.S."/>
            <person name="Hostetler J.B."/>
            <person name="Radune D."/>
            <person name="Toms B.S."/>
            <person name="Henrissat B."/>
            <person name="Coutinho P.M."/>
            <person name="Schwarz S."/>
            <person name="Field L."/>
            <person name="Trindade-Silva A.E."/>
            <person name="Soares C.A.G."/>
            <person name="Elshahawi S."/>
            <person name="Hanora A."/>
            <person name="Schmidt E.W."/>
            <person name="Haygood M.G."/>
            <person name="Posfai J."/>
            <person name="Benner J."/>
            <person name="Madinger C."/>
            <person name="Nove J."/>
            <person name="Anton B."/>
            <person name="Chaudhary K."/>
            <person name="Foster J."/>
            <person name="Holman A."/>
            <person name="Kumar S."/>
            <person name="Lessard P.A."/>
            <person name="Luyten Y.A."/>
            <person name="Slatko B."/>
            <person name="Wood N."/>
            <person name="Wu B."/>
            <person name="Teplitski M."/>
            <person name="Mougous J.D."/>
            <person name="Ward N."/>
            <person name="Eisen J.A."/>
            <person name="Badger J.H."/>
            <person name="Distel D.L."/>
        </authorList>
    </citation>
    <scope>NUCLEOTIDE SEQUENCE [LARGE SCALE GENOMIC DNA]</scope>
    <source>
        <strain evidence="8">ATCC 39867 / T7901</strain>
    </source>
</reference>
<name>C5BIA0_TERTT</name>
<feature type="transmembrane region" description="Helical" evidence="6">
    <location>
        <begin position="60"/>
        <end position="79"/>
    </location>
</feature>
<evidence type="ECO:0000256" key="2">
    <source>
        <dbReference type="ARBA" id="ARBA00022475"/>
    </source>
</evidence>
<dbReference type="Pfam" id="PF03706">
    <property type="entry name" value="LPG_synthase_TM"/>
    <property type="match status" value="1"/>
</dbReference>
<keyword evidence="8" id="KW-1185">Reference proteome</keyword>
<dbReference type="KEGG" id="ttu:TERTU_4280"/>
<protein>
    <submittedName>
        <fullName evidence="7">Inner membrane protein YbhN</fullName>
    </submittedName>
</protein>
<feature type="transmembrane region" description="Helical" evidence="6">
    <location>
        <begin position="140"/>
        <end position="161"/>
    </location>
</feature>
<feature type="transmembrane region" description="Helical" evidence="6">
    <location>
        <begin position="173"/>
        <end position="195"/>
    </location>
</feature>
<dbReference type="OrthoDB" id="5998304at2"/>
<keyword evidence="3 6" id="KW-0812">Transmembrane</keyword>
<dbReference type="GO" id="GO:0005886">
    <property type="term" value="C:plasma membrane"/>
    <property type="evidence" value="ECO:0007669"/>
    <property type="project" value="UniProtKB-SubCell"/>
</dbReference>
<dbReference type="HOGENOM" id="CLU_056539_1_0_6"/>
<evidence type="ECO:0000313" key="8">
    <source>
        <dbReference type="Proteomes" id="UP000009080"/>
    </source>
</evidence>
<dbReference type="EMBL" id="CP001614">
    <property type="protein sequence ID" value="ACR13013.1"/>
    <property type="molecule type" value="Genomic_DNA"/>
</dbReference>
<dbReference type="Proteomes" id="UP000009080">
    <property type="component" value="Chromosome"/>
</dbReference>
<feature type="transmembrane region" description="Helical" evidence="6">
    <location>
        <begin position="20"/>
        <end position="39"/>
    </location>
</feature>
<dbReference type="PANTHER" id="PTHR39087:SF2">
    <property type="entry name" value="UPF0104 MEMBRANE PROTEIN MJ1595"/>
    <property type="match status" value="1"/>
</dbReference>